<dbReference type="InterPro" id="IPR018561">
    <property type="entry name" value="AosR"/>
</dbReference>
<dbReference type="EMBL" id="CP001737">
    <property type="protein sequence ID" value="ACV78085.1"/>
    <property type="molecule type" value="Genomic_DNA"/>
</dbReference>
<dbReference type="AlphaFoldDB" id="C8XFX4"/>
<evidence type="ECO:0000313" key="2">
    <source>
        <dbReference type="Proteomes" id="UP000002218"/>
    </source>
</evidence>
<reference evidence="1 2" key="2">
    <citation type="journal article" date="2010" name="Stand. Genomic Sci.">
        <title>Complete genome sequence of Nakamurella multipartita type strain (Y-104).</title>
        <authorList>
            <person name="Tice H."/>
            <person name="Mayilraj S."/>
            <person name="Sims D."/>
            <person name="Lapidus A."/>
            <person name="Nolan M."/>
            <person name="Lucas S."/>
            <person name="Glavina Del Rio T."/>
            <person name="Copeland A."/>
            <person name="Cheng J.F."/>
            <person name="Meincke L."/>
            <person name="Bruce D."/>
            <person name="Goodwin L."/>
            <person name="Pitluck S."/>
            <person name="Ivanova N."/>
            <person name="Mavromatis K."/>
            <person name="Ovchinnikova G."/>
            <person name="Pati A."/>
            <person name="Chen A."/>
            <person name="Palaniappan K."/>
            <person name="Land M."/>
            <person name="Hauser L."/>
            <person name="Chang Y.J."/>
            <person name="Jeffries C.D."/>
            <person name="Detter J.C."/>
            <person name="Brettin T."/>
            <person name="Rohde M."/>
            <person name="Goker M."/>
            <person name="Bristow J."/>
            <person name="Eisen J.A."/>
            <person name="Markowitz V."/>
            <person name="Hugenholtz P."/>
            <person name="Kyrpides N.C."/>
            <person name="Klenk H.P."/>
            <person name="Chen F."/>
        </authorList>
    </citation>
    <scope>NUCLEOTIDE SEQUENCE [LARGE SCALE GENOMIC DNA]</scope>
    <source>
        <strain evidence="2">ATCC 700099 / DSM 44233 / CIP 104796 / JCM 9543 / NBRC 105858 / Y-104</strain>
    </source>
</reference>
<dbReference type="STRING" id="479431.Namu_1695"/>
<dbReference type="OrthoDB" id="3268479at2"/>
<accession>C8XFX4</accession>
<dbReference type="KEGG" id="nml:Namu_1695"/>
<sequence>MRPFHRRFGKYSASFEPAEATLIADLVDQVRQLLAGRRAEAPSDPLAQLTGMTMGPASKPQDPAVARLLPDFHAQDEQLSSGLRVLHEPELIATKDAAAVALLDTLPRGGGPVRLDDDAAAAWSSALNDVRLALGVRLQITEDDSPPPGVDDPDSPQAAMYATYRWLSAVQDSLVSAMLDA</sequence>
<proteinExistence type="predicted"/>
<dbReference type="Pfam" id="PF09438">
    <property type="entry name" value="DUF2017"/>
    <property type="match status" value="1"/>
</dbReference>
<dbReference type="Proteomes" id="UP000002218">
    <property type="component" value="Chromosome"/>
</dbReference>
<dbReference type="RefSeq" id="WP_015746988.1">
    <property type="nucleotide sequence ID" value="NC_013235.1"/>
</dbReference>
<protein>
    <submittedName>
        <fullName evidence="1">Uncharacterized protein</fullName>
    </submittedName>
</protein>
<gene>
    <name evidence="1" type="ordered locus">Namu_1695</name>
</gene>
<organism evidence="1 2">
    <name type="scientific">Nakamurella multipartita (strain ATCC 700099 / DSM 44233 / CIP 104796 / JCM 9543 / NBRC 105858 / Y-104)</name>
    <name type="common">Microsphaera multipartita</name>
    <dbReference type="NCBI Taxonomy" id="479431"/>
    <lineage>
        <taxon>Bacteria</taxon>
        <taxon>Bacillati</taxon>
        <taxon>Actinomycetota</taxon>
        <taxon>Actinomycetes</taxon>
        <taxon>Nakamurellales</taxon>
        <taxon>Nakamurellaceae</taxon>
        <taxon>Nakamurella</taxon>
    </lineage>
</organism>
<evidence type="ECO:0000313" key="1">
    <source>
        <dbReference type="EMBL" id="ACV78085.1"/>
    </source>
</evidence>
<reference evidence="2" key="1">
    <citation type="submission" date="2009-09" db="EMBL/GenBank/DDBJ databases">
        <title>The complete genome of Nakamurella multipartita DSM 44233.</title>
        <authorList>
            <consortium name="US DOE Joint Genome Institute (JGI-PGF)"/>
            <person name="Lucas S."/>
            <person name="Copeland A."/>
            <person name="Lapidus A."/>
            <person name="Glavina del Rio T."/>
            <person name="Dalin E."/>
            <person name="Tice H."/>
            <person name="Bruce D."/>
            <person name="Goodwin L."/>
            <person name="Pitluck S."/>
            <person name="Kyrpides N."/>
            <person name="Mavromatis K."/>
            <person name="Ivanova N."/>
            <person name="Ovchinnikova G."/>
            <person name="Sims D."/>
            <person name="Meincke L."/>
            <person name="Brettin T."/>
            <person name="Detter J.C."/>
            <person name="Han C."/>
            <person name="Larimer F."/>
            <person name="Land M."/>
            <person name="Hauser L."/>
            <person name="Markowitz V."/>
            <person name="Cheng J.-F."/>
            <person name="Hugenholtz P."/>
            <person name="Woyke T."/>
            <person name="Wu D."/>
            <person name="Klenk H.-P."/>
            <person name="Eisen J.A."/>
        </authorList>
    </citation>
    <scope>NUCLEOTIDE SEQUENCE [LARGE SCALE GENOMIC DNA]</scope>
    <source>
        <strain evidence="2">ATCC 700099 / DSM 44233 / CIP 104796 / JCM 9543 / NBRC 105858 / Y-104</strain>
    </source>
</reference>
<dbReference type="InParanoid" id="C8XFX4"/>
<name>C8XFX4_NAKMY</name>
<keyword evidence="2" id="KW-1185">Reference proteome</keyword>
<dbReference type="HOGENOM" id="CLU_087287_3_0_11"/>
<dbReference type="eggNOG" id="ENOG5032Z6K">
    <property type="taxonomic scope" value="Bacteria"/>
</dbReference>